<evidence type="ECO:0000313" key="2">
    <source>
        <dbReference type="EMBL" id="GAA2478848.1"/>
    </source>
</evidence>
<protein>
    <recommendedName>
        <fullName evidence="4">Lipoprotein</fullName>
    </recommendedName>
</protein>
<sequence>MRPDIVARVHRTTTTATLLVTVAVTALAGCVTIQRPPASGPPPAASPPSAPYPDDQGTEQIVQAPVHEALEGTAPSGRPERKPPERQGPPAAQPAAPHPAPHPHPRPRPRPPHPQPGHPGRPRVELPDVPRPVPKQTDVCALGRTYGGWRPDSPEAVICRQAYGH</sequence>
<organism evidence="2 3">
    <name type="scientific">Streptomyces longisporus</name>
    <dbReference type="NCBI Taxonomy" id="1948"/>
    <lineage>
        <taxon>Bacteria</taxon>
        <taxon>Bacillati</taxon>
        <taxon>Actinomycetota</taxon>
        <taxon>Actinomycetes</taxon>
        <taxon>Kitasatosporales</taxon>
        <taxon>Streptomycetaceae</taxon>
        <taxon>Streptomyces</taxon>
    </lineage>
</organism>
<feature type="region of interest" description="Disordered" evidence="1">
    <location>
        <begin position="35"/>
        <end position="136"/>
    </location>
</feature>
<comment type="caution">
    <text evidence="2">The sequence shown here is derived from an EMBL/GenBank/DDBJ whole genome shotgun (WGS) entry which is preliminary data.</text>
</comment>
<dbReference type="PROSITE" id="PS51257">
    <property type="entry name" value="PROKAR_LIPOPROTEIN"/>
    <property type="match status" value="1"/>
</dbReference>
<feature type="compositionally biased region" description="Basic residues" evidence="1">
    <location>
        <begin position="101"/>
        <end position="111"/>
    </location>
</feature>
<evidence type="ECO:0008006" key="4">
    <source>
        <dbReference type="Google" id="ProtNLM"/>
    </source>
</evidence>
<accession>A0ABN3L7N2</accession>
<feature type="compositionally biased region" description="Pro residues" evidence="1">
    <location>
        <begin position="38"/>
        <end position="51"/>
    </location>
</feature>
<gene>
    <name evidence="2" type="ORF">GCM10010276_14160</name>
</gene>
<dbReference type="Proteomes" id="UP001501777">
    <property type="component" value="Unassembled WGS sequence"/>
</dbReference>
<evidence type="ECO:0000256" key="1">
    <source>
        <dbReference type="SAM" id="MobiDB-lite"/>
    </source>
</evidence>
<evidence type="ECO:0000313" key="3">
    <source>
        <dbReference type="Proteomes" id="UP001501777"/>
    </source>
</evidence>
<proteinExistence type="predicted"/>
<name>A0ABN3L7N2_STRLO</name>
<dbReference type="EMBL" id="BAAASG010000004">
    <property type="protein sequence ID" value="GAA2478848.1"/>
    <property type="molecule type" value="Genomic_DNA"/>
</dbReference>
<keyword evidence="3" id="KW-1185">Reference proteome</keyword>
<reference evidence="2 3" key="1">
    <citation type="journal article" date="2019" name="Int. J. Syst. Evol. Microbiol.">
        <title>The Global Catalogue of Microorganisms (GCM) 10K type strain sequencing project: providing services to taxonomists for standard genome sequencing and annotation.</title>
        <authorList>
            <consortium name="The Broad Institute Genomics Platform"/>
            <consortium name="The Broad Institute Genome Sequencing Center for Infectious Disease"/>
            <person name="Wu L."/>
            <person name="Ma J."/>
        </authorList>
    </citation>
    <scope>NUCLEOTIDE SEQUENCE [LARGE SCALE GENOMIC DNA]</scope>
    <source>
        <strain evidence="2 3">JCM 4395</strain>
    </source>
</reference>